<accession>A0A914RF86</accession>
<dbReference type="AlphaFoldDB" id="A0A914RF86"/>
<protein>
    <submittedName>
        <fullName evidence="2">Uncharacterized protein</fullName>
    </submittedName>
</protein>
<dbReference type="Proteomes" id="UP000887564">
    <property type="component" value="Unplaced"/>
</dbReference>
<reference evidence="2" key="1">
    <citation type="submission" date="2022-11" db="UniProtKB">
        <authorList>
            <consortium name="WormBaseParasite"/>
        </authorList>
    </citation>
    <scope>IDENTIFICATION</scope>
</reference>
<organism evidence="1 2">
    <name type="scientific">Parascaris equorum</name>
    <name type="common">Equine roundworm</name>
    <dbReference type="NCBI Taxonomy" id="6256"/>
    <lineage>
        <taxon>Eukaryota</taxon>
        <taxon>Metazoa</taxon>
        <taxon>Ecdysozoa</taxon>
        <taxon>Nematoda</taxon>
        <taxon>Chromadorea</taxon>
        <taxon>Rhabditida</taxon>
        <taxon>Spirurina</taxon>
        <taxon>Ascaridomorpha</taxon>
        <taxon>Ascaridoidea</taxon>
        <taxon>Ascarididae</taxon>
        <taxon>Parascaris</taxon>
    </lineage>
</organism>
<name>A0A914RF86_PAREQ</name>
<dbReference type="WBParaSite" id="PEQ_0000497501-mRNA-1">
    <property type="protein sequence ID" value="PEQ_0000497501-mRNA-1"/>
    <property type="gene ID" value="PEQ_0000497501"/>
</dbReference>
<evidence type="ECO:0000313" key="1">
    <source>
        <dbReference type="Proteomes" id="UP000887564"/>
    </source>
</evidence>
<sequence length="129" mass="14530">MLWFIIGSRTSSTDAARCTRQLVSTPVAHNGAFDVCILDPKERHECKEKIWHAAMTFRREWCEYSGMAHVLRTCAISRVYGTFTFTGPWQLEADILKSKIYDAAEDSFTDSKSLPREAVHLAAASPGLF</sequence>
<proteinExistence type="predicted"/>
<evidence type="ECO:0000313" key="2">
    <source>
        <dbReference type="WBParaSite" id="PEQ_0000497501-mRNA-1"/>
    </source>
</evidence>
<keyword evidence="1" id="KW-1185">Reference proteome</keyword>